<reference evidence="2" key="1">
    <citation type="submission" date="2021-06" db="EMBL/GenBank/DDBJ databases">
        <authorList>
            <person name="Kallberg Y."/>
            <person name="Tangrot J."/>
            <person name="Rosling A."/>
        </authorList>
    </citation>
    <scope>NUCLEOTIDE SEQUENCE</scope>
    <source>
        <strain evidence="2">FL130A</strain>
    </source>
</reference>
<dbReference type="Proteomes" id="UP000789508">
    <property type="component" value="Unassembled WGS sequence"/>
</dbReference>
<dbReference type="AlphaFoldDB" id="A0A9N9DKK8"/>
<proteinExistence type="predicted"/>
<feature type="signal peptide" evidence="1">
    <location>
        <begin position="1"/>
        <end position="24"/>
    </location>
</feature>
<accession>A0A9N9DKK8</accession>
<keyword evidence="1" id="KW-0732">Signal</keyword>
<feature type="chain" id="PRO_5040334561" evidence="1">
    <location>
        <begin position="25"/>
        <end position="108"/>
    </location>
</feature>
<evidence type="ECO:0000256" key="1">
    <source>
        <dbReference type="SAM" id="SignalP"/>
    </source>
</evidence>
<organism evidence="2 3">
    <name type="scientific">Ambispora leptoticha</name>
    <dbReference type="NCBI Taxonomy" id="144679"/>
    <lineage>
        <taxon>Eukaryota</taxon>
        <taxon>Fungi</taxon>
        <taxon>Fungi incertae sedis</taxon>
        <taxon>Mucoromycota</taxon>
        <taxon>Glomeromycotina</taxon>
        <taxon>Glomeromycetes</taxon>
        <taxon>Archaeosporales</taxon>
        <taxon>Ambisporaceae</taxon>
        <taxon>Ambispora</taxon>
    </lineage>
</organism>
<comment type="caution">
    <text evidence="2">The sequence shown here is derived from an EMBL/GenBank/DDBJ whole genome shotgun (WGS) entry which is preliminary data.</text>
</comment>
<sequence>MTTLKKFVMIALILTISLFVLSDAAPVVDSITQSANGGNGGNGGNAVGGTATANSGSAPYFGWPHYPFWYPYPYNNGGPAVAIGGPAQGGNGGNGGNGGTNVAVQDVY</sequence>
<name>A0A9N9DKK8_9GLOM</name>
<dbReference type="EMBL" id="CAJVPS010007925">
    <property type="protein sequence ID" value="CAG8639190.1"/>
    <property type="molecule type" value="Genomic_DNA"/>
</dbReference>
<evidence type="ECO:0000313" key="2">
    <source>
        <dbReference type="EMBL" id="CAG8639190.1"/>
    </source>
</evidence>
<evidence type="ECO:0000313" key="3">
    <source>
        <dbReference type="Proteomes" id="UP000789508"/>
    </source>
</evidence>
<keyword evidence="3" id="KW-1185">Reference proteome</keyword>
<protein>
    <submittedName>
        <fullName evidence="2">8272_t:CDS:1</fullName>
    </submittedName>
</protein>
<gene>
    <name evidence="2" type="ORF">ALEPTO_LOCUS9649</name>
</gene>